<dbReference type="SMART" id="SM00881">
    <property type="entry name" value="CoA_binding"/>
    <property type="match status" value="1"/>
</dbReference>
<dbReference type="InterPro" id="IPR032875">
    <property type="entry name" value="Succ_CoA_lig_flav_dom"/>
</dbReference>
<dbReference type="InterPro" id="IPR036291">
    <property type="entry name" value="NAD(P)-bd_dom_sf"/>
</dbReference>
<dbReference type="Gene3D" id="3.30.470.20">
    <property type="entry name" value="ATP-grasp fold, B domain"/>
    <property type="match status" value="1"/>
</dbReference>
<dbReference type="STRING" id="1280514.AXFE_01170"/>
<dbReference type="Proteomes" id="UP000032360">
    <property type="component" value="Unassembled WGS sequence"/>
</dbReference>
<dbReference type="Gene3D" id="3.40.50.261">
    <property type="entry name" value="Succinyl-CoA synthetase domains"/>
    <property type="match status" value="2"/>
</dbReference>
<dbReference type="Pfam" id="PF13549">
    <property type="entry name" value="ATP-grasp_5"/>
    <property type="match status" value="1"/>
</dbReference>
<dbReference type="Pfam" id="PF13607">
    <property type="entry name" value="Succ_CoA_lig"/>
    <property type="match status" value="1"/>
</dbReference>
<keyword evidence="3" id="KW-0067">ATP-binding</keyword>
<dbReference type="InterPro" id="IPR051538">
    <property type="entry name" value="Acyl-CoA_Synth/Transferase"/>
</dbReference>
<dbReference type="InterPro" id="IPR003781">
    <property type="entry name" value="CoA-bd"/>
</dbReference>
<dbReference type="GO" id="GO:0016874">
    <property type="term" value="F:ligase activity"/>
    <property type="evidence" value="ECO:0007669"/>
    <property type="project" value="UniProtKB-KW"/>
</dbReference>
<dbReference type="InterPro" id="IPR016102">
    <property type="entry name" value="Succinyl-CoA_synth-like"/>
</dbReference>
<dbReference type="RefSeq" id="WP_052603957.1">
    <property type="nucleotide sequence ID" value="NZ_JXYS01000001.1"/>
</dbReference>
<dbReference type="SUPFAM" id="SSF52210">
    <property type="entry name" value="Succinyl-CoA synthetase domains"/>
    <property type="match status" value="2"/>
</dbReference>
<keyword evidence="6" id="KW-0012">Acyltransferase</keyword>
<protein>
    <submittedName>
        <fullName evidence="6">Acetyltransferase Pat</fullName>
        <ecNumber evidence="6">2.3.1.-</ecNumber>
    </submittedName>
</protein>
<dbReference type="PANTHER" id="PTHR43334:SF2">
    <property type="entry name" value="ACETATE--COA LIGASE [ADP-FORMING]"/>
    <property type="match status" value="1"/>
</dbReference>
<dbReference type="EMBL" id="JXYS01000001">
    <property type="protein sequence ID" value="KJF19080.1"/>
    <property type="molecule type" value="Genomic_DNA"/>
</dbReference>
<keyword evidence="2" id="KW-0547">Nucleotide-binding</keyword>
<dbReference type="PANTHER" id="PTHR43334">
    <property type="entry name" value="ACETATE--COA LIGASE [ADP-FORMING]"/>
    <property type="match status" value="1"/>
</dbReference>
<dbReference type="GO" id="GO:0016747">
    <property type="term" value="F:acyltransferase activity, transferring groups other than amino-acyl groups"/>
    <property type="evidence" value="ECO:0007669"/>
    <property type="project" value="InterPro"/>
</dbReference>
<evidence type="ECO:0000256" key="3">
    <source>
        <dbReference type="ARBA" id="ARBA00022840"/>
    </source>
</evidence>
<dbReference type="InterPro" id="IPR016181">
    <property type="entry name" value="Acyl_CoA_acyltransferase"/>
</dbReference>
<dbReference type="Pfam" id="PF00583">
    <property type="entry name" value="Acetyltransf_1"/>
    <property type="match status" value="1"/>
</dbReference>
<dbReference type="AlphaFoldDB" id="A0A0D8HM42"/>
<evidence type="ECO:0000256" key="1">
    <source>
        <dbReference type="ARBA" id="ARBA00022598"/>
    </source>
</evidence>
<evidence type="ECO:0000313" key="6">
    <source>
        <dbReference type="EMBL" id="KJF19080.1"/>
    </source>
</evidence>
<feature type="region of interest" description="Disordered" evidence="4">
    <location>
        <begin position="447"/>
        <end position="467"/>
    </location>
</feature>
<reference evidence="6 7" key="1">
    <citation type="submission" date="2015-01" db="EMBL/GenBank/DDBJ databases">
        <title>Draft genome of the acidophilic iron oxidizer Acidithrix ferrooxidans strain Py-F3.</title>
        <authorList>
            <person name="Poehlein A."/>
            <person name="Eisen S."/>
            <person name="Schloemann M."/>
            <person name="Johnson B.D."/>
            <person name="Daniel R."/>
            <person name="Muehling M."/>
        </authorList>
    </citation>
    <scope>NUCLEOTIDE SEQUENCE [LARGE SCALE GENOMIC DNA]</scope>
    <source>
        <strain evidence="6 7">Py-F3</strain>
    </source>
</reference>
<name>A0A0D8HM42_9ACTN</name>
<keyword evidence="1" id="KW-0436">Ligase</keyword>
<dbReference type="SUPFAM" id="SSF51735">
    <property type="entry name" value="NAD(P)-binding Rossmann-fold domains"/>
    <property type="match status" value="1"/>
</dbReference>
<dbReference type="SUPFAM" id="SSF55729">
    <property type="entry name" value="Acyl-CoA N-acyltransferases (Nat)"/>
    <property type="match status" value="1"/>
</dbReference>
<sequence>MLDTGSDPRPFSYPFKWETDTVLSDGGTVAIRPIKSGDAPRIEAMHSRLSPETIYFRFFTPLPRLSEAMLSRFVNVDYIDRMALVALLGDDIIAVARYDRLPGHSTAEVAFLVDDAHQGRGLATIMLEFLVEAAKEAGIHTFIADTLPENSRMLRVFRDAGFKDTRSFQDGVIRVRFEINPTLQSVKRMQAREQRAVARSIARILAPRSIAVVGASRDPYSVGNVIFRNILESSFAGPVYPVNTSTTYVSSVKAYSCISEIPDEIDLAIVVIPASEIRSFISEAADKQVGGLVIISSGFSDTDEEGALAEREIIRAARRNGMRVVGPASMGVANTDPAVSLNATVAPFGIEPGRAALISHSGALGLAIVEEARRRGIGLSSFVSSGNRADVSGNDLLHYWELDPNTDVILLYLETFGNPRTFARVARRVARNKPIIAVKARKYTAGKTPSARNLSEKTPSEGQALSPSGKIVKSISVDIAVDALMKYTGVIRVDSLEQLFELGHGMVAQPLPRGRRVAILSNRGGPAPLAQDACENGGLVMAKLTSTSKEALSALISNKRISNPIELGPEVDPSTYGKVLEVLLNDENVDSVLVLYVPTITGRMTGKSNLREASFFSNGRGTTELPAITAAKGVAAAISKAAQQENSSQPKPVLANFLALPGIEVELRRHPREIPSFDFPEMAATVLSRMADHSAWKSQDDGEVPEFNEVDADGAALIIRNSLDKSRVQMEDGQPGGPATAWIVGQEGLQLLEKYGITAKDHVEVIGYLSFEVATQFEVSIVHDRLFGPILSMGVAGELSEYLDSKAYATLPLYTSDIEPFIDSIPAIGLIKGSSKRMAHDLTSIYDLIARLGSLIDDHYAISNLEATLVSTPTGAYIKDVEILVNDWSPMASALTRSLN</sequence>
<dbReference type="CDD" id="cd04301">
    <property type="entry name" value="NAT_SF"/>
    <property type="match status" value="1"/>
</dbReference>
<dbReference type="EC" id="2.3.1.-" evidence="6"/>
<organism evidence="6 7">
    <name type="scientific">Acidithrix ferrooxidans</name>
    <dbReference type="NCBI Taxonomy" id="1280514"/>
    <lineage>
        <taxon>Bacteria</taxon>
        <taxon>Bacillati</taxon>
        <taxon>Actinomycetota</taxon>
        <taxon>Acidimicrobiia</taxon>
        <taxon>Acidimicrobiales</taxon>
        <taxon>Acidimicrobiaceae</taxon>
        <taxon>Acidithrix</taxon>
    </lineage>
</organism>
<feature type="domain" description="N-acetyltransferase" evidence="5">
    <location>
        <begin position="29"/>
        <end position="184"/>
    </location>
</feature>
<dbReference type="Gene3D" id="3.40.630.30">
    <property type="match status" value="1"/>
</dbReference>
<dbReference type="PATRIC" id="fig|1280514.3.peg.167"/>
<keyword evidence="6" id="KW-0808">Transferase</keyword>
<dbReference type="Gene3D" id="3.40.50.720">
    <property type="entry name" value="NAD(P)-binding Rossmann-like Domain"/>
    <property type="match status" value="1"/>
</dbReference>
<gene>
    <name evidence="6" type="ORF">AXFE_01170</name>
</gene>
<evidence type="ECO:0000313" key="7">
    <source>
        <dbReference type="Proteomes" id="UP000032360"/>
    </source>
</evidence>
<dbReference type="GO" id="GO:0005524">
    <property type="term" value="F:ATP binding"/>
    <property type="evidence" value="ECO:0007669"/>
    <property type="project" value="UniProtKB-KW"/>
</dbReference>
<evidence type="ECO:0000259" key="5">
    <source>
        <dbReference type="PROSITE" id="PS51186"/>
    </source>
</evidence>
<evidence type="ECO:0000256" key="4">
    <source>
        <dbReference type="SAM" id="MobiDB-lite"/>
    </source>
</evidence>
<accession>A0A0D8HM42</accession>
<dbReference type="PROSITE" id="PS51186">
    <property type="entry name" value="GNAT"/>
    <property type="match status" value="1"/>
</dbReference>
<dbReference type="InterPro" id="IPR000182">
    <property type="entry name" value="GNAT_dom"/>
</dbReference>
<keyword evidence="7" id="KW-1185">Reference proteome</keyword>
<evidence type="ECO:0000256" key="2">
    <source>
        <dbReference type="ARBA" id="ARBA00022741"/>
    </source>
</evidence>
<dbReference type="OrthoDB" id="190266at2"/>
<comment type="caution">
    <text evidence="6">The sequence shown here is derived from an EMBL/GenBank/DDBJ whole genome shotgun (WGS) entry which is preliminary data.</text>
</comment>
<dbReference type="Pfam" id="PF13380">
    <property type="entry name" value="CoA_binding_2"/>
    <property type="match status" value="1"/>
</dbReference>
<proteinExistence type="predicted"/>